<protein>
    <recommendedName>
        <fullName evidence="2">Insertion element IS402-like domain-containing protein</fullName>
    </recommendedName>
</protein>
<dbReference type="OrthoDB" id="212263at2"/>
<dbReference type="InterPro" id="IPR025161">
    <property type="entry name" value="IS402-like_dom"/>
</dbReference>
<sequence length="168" mass="19496">MRLTFVFWPSVRRHKHGVQDGAKTQLTDEQWDRIKDLFPWEPPTRYGGRPRKHPRDCLEGILWVLRSGARWKDLPNTFPSFSTCWRRFQEWTAAGIFKVAWARLLQELDDLGEINWEETMADGTFSPAKKGAPRSAKPNAVREPRSCCSSTAKVCRWESTPNQPTLPK</sequence>
<evidence type="ECO:0000259" key="2">
    <source>
        <dbReference type="Pfam" id="PF13340"/>
    </source>
</evidence>
<evidence type="ECO:0000256" key="1">
    <source>
        <dbReference type="SAM" id="MobiDB-lite"/>
    </source>
</evidence>
<evidence type="ECO:0000313" key="4">
    <source>
        <dbReference type="Proteomes" id="UP000320735"/>
    </source>
</evidence>
<comment type="caution">
    <text evidence="3">The sequence shown here is derived from an EMBL/GenBank/DDBJ whole genome shotgun (WGS) entry which is preliminary data.</text>
</comment>
<name>A0A5C6B612_9PLAN</name>
<dbReference type="RefSeq" id="WP_146374159.1">
    <property type="nucleotide sequence ID" value="NZ_SJPP01000003.1"/>
</dbReference>
<dbReference type="InterPro" id="IPR052909">
    <property type="entry name" value="Transposase_6_like"/>
</dbReference>
<keyword evidence="4" id="KW-1185">Reference proteome</keyword>
<organism evidence="3 4">
    <name type="scientific">Symmachiella macrocystis</name>
    <dbReference type="NCBI Taxonomy" id="2527985"/>
    <lineage>
        <taxon>Bacteria</taxon>
        <taxon>Pseudomonadati</taxon>
        <taxon>Planctomycetota</taxon>
        <taxon>Planctomycetia</taxon>
        <taxon>Planctomycetales</taxon>
        <taxon>Planctomycetaceae</taxon>
        <taxon>Symmachiella</taxon>
    </lineage>
</organism>
<evidence type="ECO:0000313" key="3">
    <source>
        <dbReference type="EMBL" id="TWU07390.1"/>
    </source>
</evidence>
<feature type="domain" description="Insertion element IS402-like" evidence="2">
    <location>
        <begin position="26"/>
        <end position="98"/>
    </location>
</feature>
<feature type="region of interest" description="Disordered" evidence="1">
    <location>
        <begin position="122"/>
        <end position="151"/>
    </location>
</feature>
<dbReference type="PANTHER" id="PTHR46637">
    <property type="entry name" value="TIS1421-TRANSPOSASE PROTEIN A"/>
    <property type="match status" value="1"/>
</dbReference>
<dbReference type="AlphaFoldDB" id="A0A5C6B612"/>
<gene>
    <name evidence="3" type="ORF">CA54_57960</name>
</gene>
<proteinExistence type="predicted"/>
<dbReference type="Proteomes" id="UP000320735">
    <property type="component" value="Unassembled WGS sequence"/>
</dbReference>
<accession>A0A5C6B612</accession>
<reference evidence="3 4" key="1">
    <citation type="submission" date="2019-02" db="EMBL/GenBank/DDBJ databases">
        <title>Deep-cultivation of Planctomycetes and their phenomic and genomic characterization uncovers novel biology.</title>
        <authorList>
            <person name="Wiegand S."/>
            <person name="Jogler M."/>
            <person name="Boedeker C."/>
            <person name="Pinto D."/>
            <person name="Vollmers J."/>
            <person name="Rivas-Marin E."/>
            <person name="Kohn T."/>
            <person name="Peeters S.H."/>
            <person name="Heuer A."/>
            <person name="Rast P."/>
            <person name="Oberbeckmann S."/>
            <person name="Bunk B."/>
            <person name="Jeske O."/>
            <person name="Meyerdierks A."/>
            <person name="Storesund J.E."/>
            <person name="Kallscheuer N."/>
            <person name="Luecker S."/>
            <person name="Lage O.M."/>
            <person name="Pohl T."/>
            <person name="Merkel B.J."/>
            <person name="Hornburger P."/>
            <person name="Mueller R.-W."/>
            <person name="Bruemmer F."/>
            <person name="Labrenz M."/>
            <person name="Spormann A.M."/>
            <person name="Op Den Camp H."/>
            <person name="Overmann J."/>
            <person name="Amann R."/>
            <person name="Jetten M.S.M."/>
            <person name="Mascher T."/>
            <person name="Medema M.H."/>
            <person name="Devos D.P."/>
            <person name="Kaster A.-K."/>
            <person name="Ovreas L."/>
            <person name="Rohde M."/>
            <person name="Galperin M.Y."/>
            <person name="Jogler C."/>
        </authorList>
    </citation>
    <scope>NUCLEOTIDE SEQUENCE [LARGE SCALE GENOMIC DNA]</scope>
    <source>
        <strain evidence="3 4">CA54</strain>
    </source>
</reference>
<dbReference type="EMBL" id="SJPP01000003">
    <property type="protein sequence ID" value="TWU07390.1"/>
    <property type="molecule type" value="Genomic_DNA"/>
</dbReference>
<dbReference type="Pfam" id="PF13340">
    <property type="entry name" value="DUF4096"/>
    <property type="match status" value="1"/>
</dbReference>
<dbReference type="PANTHER" id="PTHR46637:SF1">
    <property type="entry name" value="BLL5188 PROTEIN"/>
    <property type="match status" value="1"/>
</dbReference>